<evidence type="ECO:0000256" key="1">
    <source>
        <dbReference type="SAM" id="Phobius"/>
    </source>
</evidence>
<keyword evidence="1" id="KW-1133">Transmembrane helix</keyword>
<reference evidence="3 4" key="1">
    <citation type="journal article" date="2024" name="Commun. Biol.">
        <title>Comparative genomic analysis of thermophilic fungi reveals convergent evolutionary adaptations and gene losses.</title>
        <authorList>
            <person name="Steindorff A.S."/>
            <person name="Aguilar-Pontes M.V."/>
            <person name="Robinson A.J."/>
            <person name="Andreopoulos B."/>
            <person name="LaButti K."/>
            <person name="Kuo A."/>
            <person name="Mondo S."/>
            <person name="Riley R."/>
            <person name="Otillar R."/>
            <person name="Haridas S."/>
            <person name="Lipzen A."/>
            <person name="Grimwood J."/>
            <person name="Schmutz J."/>
            <person name="Clum A."/>
            <person name="Reid I.D."/>
            <person name="Moisan M.C."/>
            <person name="Butler G."/>
            <person name="Nguyen T.T.M."/>
            <person name="Dewar K."/>
            <person name="Conant G."/>
            <person name="Drula E."/>
            <person name="Henrissat B."/>
            <person name="Hansel C."/>
            <person name="Singer S."/>
            <person name="Hutchinson M.I."/>
            <person name="de Vries R.P."/>
            <person name="Natvig D.O."/>
            <person name="Powell A.J."/>
            <person name="Tsang A."/>
            <person name="Grigoriev I.V."/>
        </authorList>
    </citation>
    <scope>NUCLEOTIDE SEQUENCE [LARGE SCALE GENOMIC DNA]</scope>
    <source>
        <strain evidence="3 4">ATCC 22073</strain>
    </source>
</reference>
<evidence type="ECO:0000313" key="3">
    <source>
        <dbReference type="EMBL" id="KAL2264579.1"/>
    </source>
</evidence>
<keyword evidence="1" id="KW-0812">Transmembrane</keyword>
<accession>A0ABR4D2H6</accession>
<evidence type="ECO:0000313" key="4">
    <source>
        <dbReference type="Proteomes" id="UP001600064"/>
    </source>
</evidence>
<dbReference type="EMBL" id="JAZGUE010000007">
    <property type="protein sequence ID" value="KAL2264579.1"/>
    <property type="molecule type" value="Genomic_DNA"/>
</dbReference>
<dbReference type="Pfam" id="PF20237">
    <property type="entry name" value="DUF6594"/>
    <property type="match status" value="1"/>
</dbReference>
<organism evidence="3 4">
    <name type="scientific">Remersonia thermophila</name>
    <dbReference type="NCBI Taxonomy" id="72144"/>
    <lineage>
        <taxon>Eukaryota</taxon>
        <taxon>Fungi</taxon>
        <taxon>Dikarya</taxon>
        <taxon>Ascomycota</taxon>
        <taxon>Pezizomycotina</taxon>
        <taxon>Sordariomycetes</taxon>
        <taxon>Sordariomycetidae</taxon>
        <taxon>Sordariales</taxon>
        <taxon>Sordariales incertae sedis</taxon>
        <taxon>Remersonia</taxon>
    </lineage>
</organism>
<feature type="transmembrane region" description="Helical" evidence="1">
    <location>
        <begin position="194"/>
        <end position="213"/>
    </location>
</feature>
<dbReference type="Proteomes" id="UP001600064">
    <property type="component" value="Unassembled WGS sequence"/>
</dbReference>
<name>A0ABR4D2H6_9PEZI</name>
<feature type="domain" description="DUF6594" evidence="2">
    <location>
        <begin position="136"/>
        <end position="257"/>
    </location>
</feature>
<dbReference type="GeneID" id="98128516"/>
<protein>
    <recommendedName>
        <fullName evidence="2">DUF6594 domain-containing protein</fullName>
    </recommendedName>
</protein>
<keyword evidence="4" id="KW-1185">Reference proteome</keyword>
<proteinExistence type="predicted"/>
<sequence>MNTEHFLGAQVPLDFKDPKPWVLSRHIYNLVRRVEGDPDKKAQYVRKQSGIATCRLRMSFAELQSMRLRELQCKLVKSMVDMSVDPRTPVAWEADLKEYIQAVRDFDFIVQCSQRANDPFEVSAERVTDDEIMQRAAWIRNAWQTPEEYQNLAPTSPLRTGFWSSSWHSERRPIGGTRRENTQRSWYTAFAHRLLFSAYGGAFLLVPMWIMVLHNTRDTCLITTTASVVVFGFVLAWEMEKAPEVLAATLAYAAVLVVFVGLAIEEGASEGASRFSVR</sequence>
<keyword evidence="1" id="KW-0472">Membrane</keyword>
<comment type="caution">
    <text evidence="3">The sequence shown here is derived from an EMBL/GenBank/DDBJ whole genome shotgun (WGS) entry which is preliminary data.</text>
</comment>
<feature type="transmembrane region" description="Helical" evidence="1">
    <location>
        <begin position="220"/>
        <end position="239"/>
    </location>
</feature>
<evidence type="ECO:0000259" key="2">
    <source>
        <dbReference type="Pfam" id="PF20237"/>
    </source>
</evidence>
<dbReference type="InterPro" id="IPR046529">
    <property type="entry name" value="DUF6594"/>
</dbReference>
<dbReference type="RefSeq" id="XP_070863306.1">
    <property type="nucleotide sequence ID" value="XM_071013872.1"/>
</dbReference>
<gene>
    <name evidence="3" type="ORF">VTJ83DRAFT_7089</name>
</gene>
<feature type="transmembrane region" description="Helical" evidence="1">
    <location>
        <begin position="245"/>
        <end position="264"/>
    </location>
</feature>